<feature type="region of interest" description="Disordered" evidence="1">
    <location>
        <begin position="31"/>
        <end position="52"/>
    </location>
</feature>
<evidence type="ECO:0000313" key="3">
    <source>
        <dbReference type="Proteomes" id="UP000800097"/>
    </source>
</evidence>
<keyword evidence="3" id="KW-1185">Reference proteome</keyword>
<reference evidence="2" key="1">
    <citation type="journal article" date="2020" name="Stud. Mycol.">
        <title>101 Dothideomycetes genomes: a test case for predicting lifestyles and emergence of pathogens.</title>
        <authorList>
            <person name="Haridas S."/>
            <person name="Albert R."/>
            <person name="Binder M."/>
            <person name="Bloem J."/>
            <person name="Labutti K."/>
            <person name="Salamov A."/>
            <person name="Andreopoulos B."/>
            <person name="Baker S."/>
            <person name="Barry K."/>
            <person name="Bills G."/>
            <person name="Bluhm B."/>
            <person name="Cannon C."/>
            <person name="Castanera R."/>
            <person name="Culley D."/>
            <person name="Daum C."/>
            <person name="Ezra D."/>
            <person name="Gonzalez J."/>
            <person name="Henrissat B."/>
            <person name="Kuo A."/>
            <person name="Liang C."/>
            <person name="Lipzen A."/>
            <person name="Lutzoni F."/>
            <person name="Magnuson J."/>
            <person name="Mondo S."/>
            <person name="Nolan M."/>
            <person name="Ohm R."/>
            <person name="Pangilinan J."/>
            <person name="Park H.-J."/>
            <person name="Ramirez L."/>
            <person name="Alfaro M."/>
            <person name="Sun H."/>
            <person name="Tritt A."/>
            <person name="Yoshinaga Y."/>
            <person name="Zwiers L.-H."/>
            <person name="Turgeon B."/>
            <person name="Goodwin S."/>
            <person name="Spatafora J."/>
            <person name="Crous P."/>
            <person name="Grigoriev I."/>
        </authorList>
    </citation>
    <scope>NUCLEOTIDE SEQUENCE</scope>
    <source>
        <strain evidence="2">CBS 379.55</strain>
    </source>
</reference>
<dbReference type="EMBL" id="ML986484">
    <property type="protein sequence ID" value="KAF2281293.1"/>
    <property type="molecule type" value="Genomic_DNA"/>
</dbReference>
<dbReference type="RefSeq" id="XP_033658830.1">
    <property type="nucleotide sequence ID" value="XM_033800549.1"/>
</dbReference>
<protein>
    <submittedName>
        <fullName evidence="2">Uncharacterized protein</fullName>
    </submittedName>
</protein>
<dbReference type="GeneID" id="54553724"/>
<feature type="region of interest" description="Disordered" evidence="1">
    <location>
        <begin position="1"/>
        <end position="20"/>
    </location>
</feature>
<gene>
    <name evidence="2" type="ORF">EI97DRAFT_454498</name>
</gene>
<sequence>MFPATPEAHHRWRREKQRVADVPDANLLQAKQFSFTPISPTTPADQKTKSAKYHEEWHMPTSQPLTNQRGQLHRHVGTELRDANSELHSLMEKQISCTVFFISNPKRVRAPVCWPQELDRPLYAASSPNTNQQPEQLQLQIFRLMTAAAKPDKP</sequence>
<organism evidence="2 3">
    <name type="scientific">Westerdykella ornata</name>
    <dbReference type="NCBI Taxonomy" id="318751"/>
    <lineage>
        <taxon>Eukaryota</taxon>
        <taxon>Fungi</taxon>
        <taxon>Dikarya</taxon>
        <taxon>Ascomycota</taxon>
        <taxon>Pezizomycotina</taxon>
        <taxon>Dothideomycetes</taxon>
        <taxon>Pleosporomycetidae</taxon>
        <taxon>Pleosporales</taxon>
        <taxon>Sporormiaceae</taxon>
        <taxon>Westerdykella</taxon>
    </lineage>
</organism>
<dbReference type="AlphaFoldDB" id="A0A6A6JYX4"/>
<evidence type="ECO:0000313" key="2">
    <source>
        <dbReference type="EMBL" id="KAF2281293.1"/>
    </source>
</evidence>
<dbReference type="Proteomes" id="UP000800097">
    <property type="component" value="Unassembled WGS sequence"/>
</dbReference>
<feature type="compositionally biased region" description="Polar residues" evidence="1">
    <location>
        <begin position="31"/>
        <end position="45"/>
    </location>
</feature>
<proteinExistence type="predicted"/>
<name>A0A6A6JYX4_WESOR</name>
<evidence type="ECO:0000256" key="1">
    <source>
        <dbReference type="SAM" id="MobiDB-lite"/>
    </source>
</evidence>
<accession>A0A6A6JYX4</accession>